<name>A0ACB7P107_9PEZI</name>
<keyword evidence="2" id="KW-1185">Reference proteome</keyword>
<dbReference type="Proteomes" id="UP000724584">
    <property type="component" value="Unassembled WGS sequence"/>
</dbReference>
<gene>
    <name evidence="1" type="ORF">F5144DRAFT_651731</name>
</gene>
<dbReference type="EMBL" id="JAGIZQ010000005">
    <property type="protein sequence ID" value="KAH6627381.1"/>
    <property type="molecule type" value="Genomic_DNA"/>
</dbReference>
<protein>
    <submittedName>
        <fullName evidence="1">Uncharacterized protein</fullName>
    </submittedName>
</protein>
<accession>A0ACB7P107</accession>
<evidence type="ECO:0000313" key="2">
    <source>
        <dbReference type="Proteomes" id="UP000724584"/>
    </source>
</evidence>
<comment type="caution">
    <text evidence="1">The sequence shown here is derived from an EMBL/GenBank/DDBJ whole genome shotgun (WGS) entry which is preliminary data.</text>
</comment>
<organism evidence="1 2">
    <name type="scientific">Chaetomium tenue</name>
    <dbReference type="NCBI Taxonomy" id="1854479"/>
    <lineage>
        <taxon>Eukaryota</taxon>
        <taxon>Fungi</taxon>
        <taxon>Dikarya</taxon>
        <taxon>Ascomycota</taxon>
        <taxon>Pezizomycotina</taxon>
        <taxon>Sordariomycetes</taxon>
        <taxon>Sordariomycetidae</taxon>
        <taxon>Sordariales</taxon>
        <taxon>Chaetomiaceae</taxon>
        <taxon>Chaetomium</taxon>
    </lineage>
</organism>
<reference evidence="1 2" key="1">
    <citation type="journal article" date="2021" name="Nat. Commun.">
        <title>Genetic determinants of endophytism in the Arabidopsis root mycobiome.</title>
        <authorList>
            <person name="Mesny F."/>
            <person name="Miyauchi S."/>
            <person name="Thiergart T."/>
            <person name="Pickel B."/>
            <person name="Atanasova L."/>
            <person name="Karlsson M."/>
            <person name="Huettel B."/>
            <person name="Barry K.W."/>
            <person name="Haridas S."/>
            <person name="Chen C."/>
            <person name="Bauer D."/>
            <person name="Andreopoulos W."/>
            <person name="Pangilinan J."/>
            <person name="LaButti K."/>
            <person name="Riley R."/>
            <person name="Lipzen A."/>
            <person name="Clum A."/>
            <person name="Drula E."/>
            <person name="Henrissat B."/>
            <person name="Kohler A."/>
            <person name="Grigoriev I.V."/>
            <person name="Martin F.M."/>
            <person name="Hacquard S."/>
        </authorList>
    </citation>
    <scope>NUCLEOTIDE SEQUENCE [LARGE SCALE GENOMIC DNA]</scope>
    <source>
        <strain evidence="1 2">MPI-SDFR-AT-0079</strain>
    </source>
</reference>
<evidence type="ECO:0000313" key="1">
    <source>
        <dbReference type="EMBL" id="KAH6627381.1"/>
    </source>
</evidence>
<sequence>MSVTVLSSQPRVSYHSLTWPEPPFLPFPSLASATLRNLSALEGSQTTNKHTPRSGSMRLTRPSETRRFGLLQIAGEVHHIPEHGRTISGEAGPLVDAGGEAKTDYYSGGALDAILSDMVIVVPCKDEELSVIRGVISAIPAPCLVILVSNCPRGGDADEYAQQVAMVKAFGGERRLLLAIHQKDAAAAAAFKEAGMPELCGADGTIRDGKGEGIILGVALAAALCPGRRYVGFVDADNFRAGSVNEYCLAFAAGFAMSPSSRDREDTMVRLKWASKPKLRDNGRVELVKEGRCSRIVNSWLNKLFASGDKHGTEARNTNFITTGNAGEHAMTMGLALKLRMAAGYAIEPYHFVDLLERAHLSVSRVAHGRFASILGRKGTPSQDIFHSDAP</sequence>
<proteinExistence type="predicted"/>